<proteinExistence type="predicted"/>
<keyword evidence="2" id="KW-1185">Reference proteome</keyword>
<dbReference type="RefSeq" id="WP_156339232.1">
    <property type="nucleotide sequence ID" value="NZ_CP012159.1"/>
</dbReference>
<organism evidence="1 2">
    <name type="scientific">Chondromyces crocatus</name>
    <dbReference type="NCBI Taxonomy" id="52"/>
    <lineage>
        <taxon>Bacteria</taxon>
        <taxon>Pseudomonadati</taxon>
        <taxon>Myxococcota</taxon>
        <taxon>Polyangia</taxon>
        <taxon>Polyangiales</taxon>
        <taxon>Polyangiaceae</taxon>
        <taxon>Chondromyces</taxon>
    </lineage>
</organism>
<dbReference type="KEGG" id="ccro:CMC5_081480"/>
<sequence length="83" mass="9439">MKSSRFHARVAQMEESSETVIEPELMDGALYVNDVLRLASFICDDLFGKGNYGAKHVIAVYDRIEQRRTEAVEGDDLSEQEEE</sequence>
<dbReference type="Proteomes" id="UP000067626">
    <property type="component" value="Chromosome"/>
</dbReference>
<evidence type="ECO:0000313" key="1">
    <source>
        <dbReference type="EMBL" id="AKT43911.1"/>
    </source>
</evidence>
<evidence type="ECO:0000313" key="2">
    <source>
        <dbReference type="Proteomes" id="UP000067626"/>
    </source>
</evidence>
<dbReference type="AlphaFoldDB" id="A0A0K1ESR6"/>
<name>A0A0K1ESR6_CHOCO</name>
<protein>
    <submittedName>
        <fullName evidence="1">Uncharacterized protein</fullName>
    </submittedName>
</protein>
<dbReference type="EMBL" id="CP012159">
    <property type="protein sequence ID" value="AKT43911.1"/>
    <property type="molecule type" value="Genomic_DNA"/>
</dbReference>
<reference evidence="1 2" key="1">
    <citation type="submission" date="2015-07" db="EMBL/GenBank/DDBJ databases">
        <title>Genome analysis of myxobacterium Chondromyces crocatus Cm c5 reveals a high potential for natural compound synthesis and the genetic basis for the loss of fruiting body formation.</title>
        <authorList>
            <person name="Zaburannyi N."/>
            <person name="Bunk B."/>
            <person name="Maier J."/>
            <person name="Overmann J."/>
            <person name="Mueller R."/>
        </authorList>
    </citation>
    <scope>NUCLEOTIDE SEQUENCE [LARGE SCALE GENOMIC DNA]</scope>
    <source>
        <strain evidence="1 2">Cm c5</strain>
    </source>
</reference>
<accession>A0A0K1ESR6</accession>
<gene>
    <name evidence="1" type="ORF">CMC5_081480</name>
</gene>